<name>A0A9D7XNN1_9BACT</name>
<dbReference type="InterPro" id="IPR001509">
    <property type="entry name" value="Epimerase_deHydtase"/>
</dbReference>
<dbReference type="Pfam" id="PF01370">
    <property type="entry name" value="Epimerase"/>
    <property type="match status" value="1"/>
</dbReference>
<feature type="domain" description="NAD-dependent epimerase/dehydratase" evidence="1">
    <location>
        <begin position="3"/>
        <end position="111"/>
    </location>
</feature>
<evidence type="ECO:0000313" key="2">
    <source>
        <dbReference type="EMBL" id="MBK9982375.1"/>
    </source>
</evidence>
<comment type="caution">
    <text evidence="2">The sequence shown here is derived from an EMBL/GenBank/DDBJ whole genome shotgun (WGS) entry which is preliminary data.</text>
</comment>
<organism evidence="2 3">
    <name type="scientific">Candidatus Opimibacter skivensis</name>
    <dbReference type="NCBI Taxonomy" id="2982028"/>
    <lineage>
        <taxon>Bacteria</taxon>
        <taxon>Pseudomonadati</taxon>
        <taxon>Bacteroidota</taxon>
        <taxon>Saprospiria</taxon>
        <taxon>Saprospirales</taxon>
        <taxon>Saprospiraceae</taxon>
        <taxon>Candidatus Opimibacter</taxon>
    </lineage>
</organism>
<accession>A0A9D7XNN1</accession>
<dbReference type="SUPFAM" id="SSF51735">
    <property type="entry name" value="NAD(P)-binding Rossmann-fold domains"/>
    <property type="match status" value="1"/>
</dbReference>
<gene>
    <name evidence="2" type="ORF">IPP15_08115</name>
</gene>
<dbReference type="InterPro" id="IPR021295">
    <property type="entry name" value="DUF2867"/>
</dbReference>
<sequence length="481" mass="55319">MRILLTGANGYIGMRLLPVLVEAGHEVTCVVRNRNRFQPAADLLSKINIVEFDFLQPENAIQQFNKKQFDVAYYLIHSLGDTFTTLKEYELRSVGCFVLVATLCQVKQVIYLGGISNQVNLSQHLLARKVVKDVIIRSGIPYTIFEAGIIVGSGSVSFEIIRDLTEKIPVMVVPRWLNSKCQPIAIRNVINYLKESILNEQTLNKTFEIGGPDVLTYKQMLSEFASVRGYKRYIFSLPVIFPGLSVYWLYMTTSANFTIARQLVQSMKNDVICKEHTIQDIIHQELIPYREAIEMAFLKIEQNMVVSSWTDAASSSISNLDLNQYVEVPVNGCYTDRRWTEIDNDKVEEVADRFFGIGGNQGWYYADQLWRIRGFMDKLVGGVGMERGRRSETDIQPGDALDFWRVLLVDRKNYRLLLFAEMKMPGEAWLEFSIVKNKNRSVLKQIATFRPNGILGRNYWYAMLPFHFFIFRNMLKRIAGK</sequence>
<protein>
    <submittedName>
        <fullName evidence="2">SDR family oxidoreductase</fullName>
    </submittedName>
</protein>
<dbReference type="Pfam" id="PF11066">
    <property type="entry name" value="DUF2867"/>
    <property type="match status" value="1"/>
</dbReference>
<evidence type="ECO:0000259" key="1">
    <source>
        <dbReference type="Pfam" id="PF01370"/>
    </source>
</evidence>
<dbReference type="Proteomes" id="UP000808337">
    <property type="component" value="Unassembled WGS sequence"/>
</dbReference>
<dbReference type="Gene3D" id="3.40.50.720">
    <property type="entry name" value="NAD(P)-binding Rossmann-like Domain"/>
    <property type="match status" value="1"/>
</dbReference>
<evidence type="ECO:0000313" key="3">
    <source>
        <dbReference type="Proteomes" id="UP000808337"/>
    </source>
</evidence>
<dbReference type="EMBL" id="JADKGY010000006">
    <property type="protein sequence ID" value="MBK9982375.1"/>
    <property type="molecule type" value="Genomic_DNA"/>
</dbReference>
<dbReference type="AlphaFoldDB" id="A0A9D7XNN1"/>
<dbReference type="InterPro" id="IPR036291">
    <property type="entry name" value="NAD(P)-bd_dom_sf"/>
</dbReference>
<proteinExistence type="predicted"/>
<reference evidence="2 3" key="1">
    <citation type="submission" date="2020-10" db="EMBL/GenBank/DDBJ databases">
        <title>Connecting structure to function with the recovery of over 1000 high-quality activated sludge metagenome-assembled genomes encoding full-length rRNA genes using long-read sequencing.</title>
        <authorList>
            <person name="Singleton C.M."/>
            <person name="Petriglieri F."/>
            <person name="Kristensen J.M."/>
            <person name="Kirkegaard R.H."/>
            <person name="Michaelsen T.Y."/>
            <person name="Andersen M.H."/>
            <person name="Karst S.M."/>
            <person name="Dueholm M.S."/>
            <person name="Nielsen P.H."/>
            <person name="Albertsen M."/>
        </authorList>
    </citation>
    <scope>NUCLEOTIDE SEQUENCE [LARGE SCALE GENOMIC DNA]</scope>
    <source>
        <strain evidence="2">Ribe_18-Q3-R11-54_MAXAC.273</strain>
    </source>
</reference>